<evidence type="ECO:0000259" key="1">
    <source>
        <dbReference type="Pfam" id="PF00535"/>
    </source>
</evidence>
<dbReference type="Gene3D" id="3.90.550.10">
    <property type="entry name" value="Spore Coat Polysaccharide Biosynthesis Protein SpsA, Chain A"/>
    <property type="match status" value="1"/>
</dbReference>
<sequence>MPDSRVIDDSDIWIVVPAYNESQRISKTLAALCRAFPNVAVVDDGSADDTATVAARSPVWVLRHLINSGQGAALQTGIDFALRKGARIIVTFDADGQHDANDVVRLVEPIVAGEADVALGSRFLGKTVDMPWTRRVLLKGAVWFTRFFSQIAVTDTHNGFRALSRKAAETIRITQNRMAHASEILDQIREFQLRYCEVPVTIRYNVATLEKGQSNSAAVKIAAQFLLGRLVR</sequence>
<feature type="domain" description="Glycosyltransferase 2-like" evidence="1">
    <location>
        <begin position="14"/>
        <end position="171"/>
    </location>
</feature>
<dbReference type="RefSeq" id="WP_105338194.1">
    <property type="nucleotide sequence ID" value="NZ_PUHZ01000024.1"/>
</dbReference>
<dbReference type="InterPro" id="IPR029044">
    <property type="entry name" value="Nucleotide-diphossugar_trans"/>
</dbReference>
<name>A0A2S8GFE6_9BACT</name>
<dbReference type="Pfam" id="PF00535">
    <property type="entry name" value="Glycos_transf_2"/>
    <property type="match status" value="1"/>
</dbReference>
<dbReference type="EMBL" id="PUHZ01000024">
    <property type="protein sequence ID" value="PQO42981.1"/>
    <property type="molecule type" value="Genomic_DNA"/>
</dbReference>
<dbReference type="InterPro" id="IPR001173">
    <property type="entry name" value="Glyco_trans_2-like"/>
</dbReference>
<dbReference type="InterPro" id="IPR050256">
    <property type="entry name" value="Glycosyltransferase_2"/>
</dbReference>
<protein>
    <submittedName>
        <fullName evidence="2">Glycosyltransferase family 2 protein</fullName>
    </submittedName>
</protein>
<gene>
    <name evidence="2" type="ORF">C5Y93_25005</name>
</gene>
<reference evidence="2 3" key="1">
    <citation type="submission" date="2018-02" db="EMBL/GenBank/DDBJ databases">
        <title>Comparative genomes isolates from brazilian mangrove.</title>
        <authorList>
            <person name="Araujo J.E."/>
            <person name="Taketani R.G."/>
            <person name="Silva M.C.P."/>
            <person name="Loureco M.V."/>
            <person name="Andreote F.D."/>
        </authorList>
    </citation>
    <scope>NUCLEOTIDE SEQUENCE [LARGE SCALE GENOMIC DNA]</scope>
    <source>
        <strain evidence="2 3">Nap-Phe MGV</strain>
    </source>
</reference>
<evidence type="ECO:0000313" key="2">
    <source>
        <dbReference type="EMBL" id="PQO42981.1"/>
    </source>
</evidence>
<dbReference type="SUPFAM" id="SSF53448">
    <property type="entry name" value="Nucleotide-diphospho-sugar transferases"/>
    <property type="match status" value="1"/>
</dbReference>
<comment type="caution">
    <text evidence="2">The sequence shown here is derived from an EMBL/GenBank/DDBJ whole genome shotgun (WGS) entry which is preliminary data.</text>
</comment>
<evidence type="ECO:0000313" key="3">
    <source>
        <dbReference type="Proteomes" id="UP000237819"/>
    </source>
</evidence>
<dbReference type="CDD" id="cd04179">
    <property type="entry name" value="DPM_DPG-synthase_like"/>
    <property type="match status" value="1"/>
</dbReference>
<dbReference type="GO" id="GO:0016740">
    <property type="term" value="F:transferase activity"/>
    <property type="evidence" value="ECO:0007669"/>
    <property type="project" value="UniProtKB-KW"/>
</dbReference>
<accession>A0A2S8GFE6</accession>
<organism evidence="2 3">
    <name type="scientific">Blastopirellula marina</name>
    <dbReference type="NCBI Taxonomy" id="124"/>
    <lineage>
        <taxon>Bacteria</taxon>
        <taxon>Pseudomonadati</taxon>
        <taxon>Planctomycetota</taxon>
        <taxon>Planctomycetia</taxon>
        <taxon>Pirellulales</taxon>
        <taxon>Pirellulaceae</taxon>
        <taxon>Blastopirellula</taxon>
    </lineage>
</organism>
<dbReference type="OrthoDB" id="9766299at2"/>
<dbReference type="Proteomes" id="UP000237819">
    <property type="component" value="Unassembled WGS sequence"/>
</dbReference>
<proteinExistence type="predicted"/>
<dbReference type="PANTHER" id="PTHR48090">
    <property type="entry name" value="UNDECAPRENYL-PHOSPHATE 4-DEOXY-4-FORMAMIDO-L-ARABINOSE TRANSFERASE-RELATED"/>
    <property type="match status" value="1"/>
</dbReference>
<keyword evidence="2" id="KW-0808">Transferase</keyword>
<dbReference type="AlphaFoldDB" id="A0A2S8GFE6"/>
<dbReference type="PANTHER" id="PTHR48090:SF7">
    <property type="entry name" value="RFBJ PROTEIN"/>
    <property type="match status" value="1"/>
</dbReference>